<dbReference type="EMBL" id="JBBNAF010000007">
    <property type="protein sequence ID" value="KAK9129011.1"/>
    <property type="molecule type" value="Genomic_DNA"/>
</dbReference>
<proteinExistence type="predicted"/>
<name>A0AAP0P680_9MAGN</name>
<evidence type="ECO:0000313" key="2">
    <source>
        <dbReference type="Proteomes" id="UP001420932"/>
    </source>
</evidence>
<dbReference type="PANTHER" id="PTHR34459:SF2">
    <property type="entry name" value="TRANSMEMBRANE PROTEIN"/>
    <property type="match status" value="1"/>
</dbReference>
<comment type="caution">
    <text evidence="1">The sequence shown here is derived from an EMBL/GenBank/DDBJ whole genome shotgun (WGS) entry which is preliminary data.</text>
</comment>
<gene>
    <name evidence="1" type="ORF">Syun_017808</name>
</gene>
<evidence type="ECO:0000313" key="1">
    <source>
        <dbReference type="EMBL" id="KAK9129011.1"/>
    </source>
</evidence>
<keyword evidence="2" id="KW-1185">Reference proteome</keyword>
<reference evidence="1 2" key="1">
    <citation type="submission" date="2024-01" db="EMBL/GenBank/DDBJ databases">
        <title>Genome assemblies of Stephania.</title>
        <authorList>
            <person name="Yang L."/>
        </authorList>
    </citation>
    <scope>NUCLEOTIDE SEQUENCE [LARGE SCALE GENOMIC DNA]</scope>
    <source>
        <strain evidence="1">YNDBR</strain>
        <tissue evidence="1">Leaf</tissue>
    </source>
</reference>
<accession>A0AAP0P680</accession>
<organism evidence="1 2">
    <name type="scientific">Stephania yunnanensis</name>
    <dbReference type="NCBI Taxonomy" id="152371"/>
    <lineage>
        <taxon>Eukaryota</taxon>
        <taxon>Viridiplantae</taxon>
        <taxon>Streptophyta</taxon>
        <taxon>Embryophyta</taxon>
        <taxon>Tracheophyta</taxon>
        <taxon>Spermatophyta</taxon>
        <taxon>Magnoliopsida</taxon>
        <taxon>Ranunculales</taxon>
        <taxon>Menispermaceae</taxon>
        <taxon>Menispermoideae</taxon>
        <taxon>Cissampelideae</taxon>
        <taxon>Stephania</taxon>
    </lineage>
</organism>
<sequence>MGTREVYEQRLKSGNLYHDPTINPGLGSARCPRCLSLLNPTQENTEWAITSVLHDATSVAGAAAGGTLSAINGLNTGLPFIQKHVKGPKWLPFLIGMLKVVFDNDVPLNQAIPILVNQENVDHYDPEEVAIVANHDLDHEEKENGIESIDSTLCIEEYGELHIMGRLLPEVDLIMGSSSSYSSLSSYSQGHATKLDWYEQIMVLIDKVIGYNAQNRTYVICLTFKEVPPVLFVSAASAAFGGYAVPKFAQLCVTSYYAASSTSHHAISYLTRYIEEAHNSRGSQRSSSTS</sequence>
<protein>
    <submittedName>
        <fullName evidence="1">Uncharacterized protein</fullName>
    </submittedName>
</protein>
<dbReference type="PANTHER" id="PTHR34459">
    <property type="entry name" value="OS01G0264500 PROTEIN"/>
    <property type="match status" value="1"/>
</dbReference>
<dbReference type="Proteomes" id="UP001420932">
    <property type="component" value="Unassembled WGS sequence"/>
</dbReference>
<dbReference type="AlphaFoldDB" id="A0AAP0P680"/>